<reference evidence="1 2" key="1">
    <citation type="submission" date="2012-10" db="EMBL/GenBank/DDBJ databases">
        <title>Genome sequence of Vibrio Cholerae HENC-02.</title>
        <authorList>
            <person name="Eppinger M."/>
            <person name="Hasan N.A."/>
            <person name="Sengamalay N."/>
            <person name="Hine E."/>
            <person name="Su Q."/>
            <person name="Daugherty S.C."/>
            <person name="Young S."/>
            <person name="Sadzewicz L."/>
            <person name="Tallon L."/>
            <person name="Cebula T.A."/>
            <person name="Ravel J."/>
            <person name="Colwell R.R."/>
        </authorList>
    </citation>
    <scope>NUCLEOTIDE SEQUENCE [LARGE SCALE GENOMIC DNA]</scope>
    <source>
        <strain evidence="1 2">HENC-02</strain>
    </source>
</reference>
<feature type="non-terminal residue" evidence="1">
    <location>
        <position position="1"/>
    </location>
</feature>
<dbReference type="Proteomes" id="UP000008367">
    <property type="component" value="Unassembled WGS sequence"/>
</dbReference>
<evidence type="ECO:0000313" key="2">
    <source>
        <dbReference type="Proteomes" id="UP000008367"/>
    </source>
</evidence>
<comment type="caution">
    <text evidence="1">The sequence shown here is derived from an EMBL/GenBank/DDBJ whole genome shotgun (WGS) entry which is preliminary data.</text>
</comment>
<dbReference type="GO" id="GO:0005840">
    <property type="term" value="C:ribosome"/>
    <property type="evidence" value="ECO:0007669"/>
    <property type="project" value="UniProtKB-KW"/>
</dbReference>
<name>A0A454CMC9_VIBHA</name>
<gene>
    <name evidence="1" type="primary">rpsD</name>
    <name evidence="1" type="ORF">VCHENC02_0461B</name>
</gene>
<sequence>RMPERSDLSADINEQLIVELYSK</sequence>
<organism evidence="1 2">
    <name type="scientific">Vibrio harveyi</name>
    <name type="common">Beneckea harveyi</name>
    <dbReference type="NCBI Taxonomy" id="669"/>
    <lineage>
        <taxon>Bacteria</taxon>
        <taxon>Pseudomonadati</taxon>
        <taxon>Pseudomonadota</taxon>
        <taxon>Gammaproteobacteria</taxon>
        <taxon>Vibrionales</taxon>
        <taxon>Vibrionaceae</taxon>
        <taxon>Vibrio</taxon>
    </lineage>
</organism>
<keyword evidence="1" id="KW-0689">Ribosomal protein</keyword>
<keyword evidence="1" id="KW-0687">Ribonucleoprotein</keyword>
<protein>
    <submittedName>
        <fullName evidence="1">Ribosomal protein S4</fullName>
    </submittedName>
</protein>
<evidence type="ECO:0000313" key="1">
    <source>
        <dbReference type="EMBL" id="EKM22857.1"/>
    </source>
</evidence>
<proteinExistence type="predicted"/>
<dbReference type="EMBL" id="AJSR01002897">
    <property type="protein sequence ID" value="EKM22857.1"/>
    <property type="molecule type" value="Genomic_DNA"/>
</dbReference>
<dbReference type="AlphaFoldDB" id="A0A454CMC9"/>
<accession>A0A454CMC9</accession>